<protein>
    <recommendedName>
        <fullName evidence="5">TIR domain-containing protein</fullName>
    </recommendedName>
</protein>
<organism evidence="6 7">
    <name type="scientific">Stylosanthes scabra</name>
    <dbReference type="NCBI Taxonomy" id="79078"/>
    <lineage>
        <taxon>Eukaryota</taxon>
        <taxon>Viridiplantae</taxon>
        <taxon>Streptophyta</taxon>
        <taxon>Embryophyta</taxon>
        <taxon>Tracheophyta</taxon>
        <taxon>Spermatophyta</taxon>
        <taxon>Magnoliopsida</taxon>
        <taxon>eudicotyledons</taxon>
        <taxon>Gunneridae</taxon>
        <taxon>Pentapetalae</taxon>
        <taxon>rosids</taxon>
        <taxon>fabids</taxon>
        <taxon>Fabales</taxon>
        <taxon>Fabaceae</taxon>
        <taxon>Papilionoideae</taxon>
        <taxon>50 kb inversion clade</taxon>
        <taxon>dalbergioids sensu lato</taxon>
        <taxon>Dalbergieae</taxon>
        <taxon>Pterocarpus clade</taxon>
        <taxon>Stylosanthes</taxon>
    </lineage>
</organism>
<dbReference type="SMART" id="SM00255">
    <property type="entry name" value="TIR"/>
    <property type="match status" value="1"/>
</dbReference>
<evidence type="ECO:0000256" key="1">
    <source>
        <dbReference type="ARBA" id="ARBA00022614"/>
    </source>
</evidence>
<evidence type="ECO:0000256" key="2">
    <source>
        <dbReference type="ARBA" id="ARBA00022737"/>
    </source>
</evidence>
<dbReference type="EMBL" id="JASCZI010272981">
    <property type="protein sequence ID" value="MED6223968.1"/>
    <property type="molecule type" value="Genomic_DNA"/>
</dbReference>
<proteinExistence type="predicted"/>
<dbReference type="InterPro" id="IPR035897">
    <property type="entry name" value="Toll_tir_struct_dom_sf"/>
</dbReference>
<reference evidence="6 7" key="1">
    <citation type="journal article" date="2023" name="Plants (Basel)">
        <title>Bridging the Gap: Combining Genomics and Transcriptomics Approaches to Understand Stylosanthes scabra, an Orphan Legume from the Brazilian Caatinga.</title>
        <authorList>
            <person name="Ferreira-Neto J.R.C."/>
            <person name="da Silva M.D."/>
            <person name="Binneck E."/>
            <person name="de Melo N.F."/>
            <person name="da Silva R.H."/>
            <person name="de Melo A.L.T.M."/>
            <person name="Pandolfi V."/>
            <person name="Bustamante F.O."/>
            <person name="Brasileiro-Vidal A.C."/>
            <person name="Benko-Iseppon A.M."/>
        </authorList>
    </citation>
    <scope>NUCLEOTIDE SEQUENCE [LARGE SCALE GENOMIC DNA]</scope>
    <source>
        <tissue evidence="6">Leaves</tissue>
    </source>
</reference>
<feature type="region of interest" description="Disordered" evidence="4">
    <location>
        <begin position="1"/>
        <end position="23"/>
    </location>
</feature>
<keyword evidence="2" id="KW-0677">Repeat</keyword>
<keyword evidence="1" id="KW-0433">Leucine-rich repeat</keyword>
<dbReference type="Pfam" id="PF01582">
    <property type="entry name" value="TIR"/>
    <property type="match status" value="1"/>
</dbReference>
<feature type="compositionally biased region" description="Acidic residues" evidence="4">
    <location>
        <begin position="1"/>
        <end position="10"/>
    </location>
</feature>
<dbReference type="InterPro" id="IPR058192">
    <property type="entry name" value="WHD_ROQ1-like"/>
</dbReference>
<dbReference type="PANTHER" id="PTHR11017">
    <property type="entry name" value="LEUCINE-RICH REPEAT-CONTAINING PROTEIN"/>
    <property type="match status" value="1"/>
</dbReference>
<evidence type="ECO:0000313" key="6">
    <source>
        <dbReference type="EMBL" id="MED6223968.1"/>
    </source>
</evidence>
<dbReference type="InterPro" id="IPR000157">
    <property type="entry name" value="TIR_dom"/>
</dbReference>
<dbReference type="SUPFAM" id="SSF52540">
    <property type="entry name" value="P-loop containing nucleoside triphosphate hydrolases"/>
    <property type="match status" value="1"/>
</dbReference>
<accession>A0ABU6ZPS5</accession>
<dbReference type="PRINTS" id="PR00364">
    <property type="entry name" value="DISEASERSIST"/>
</dbReference>
<feature type="domain" description="TIR" evidence="5">
    <location>
        <begin position="25"/>
        <end position="191"/>
    </location>
</feature>
<evidence type="ECO:0000256" key="3">
    <source>
        <dbReference type="ARBA" id="ARBA00022821"/>
    </source>
</evidence>
<dbReference type="InterPro" id="IPR044974">
    <property type="entry name" value="Disease_R_plants"/>
</dbReference>
<dbReference type="SUPFAM" id="SSF52200">
    <property type="entry name" value="Toll/Interleukin receptor TIR domain"/>
    <property type="match status" value="1"/>
</dbReference>
<dbReference type="Gene3D" id="3.40.50.10140">
    <property type="entry name" value="Toll/interleukin-1 receptor homology (TIR) domain"/>
    <property type="match status" value="1"/>
</dbReference>
<dbReference type="InterPro" id="IPR002182">
    <property type="entry name" value="NB-ARC"/>
</dbReference>
<dbReference type="SUPFAM" id="SSF46785">
    <property type="entry name" value="Winged helix' DNA-binding domain"/>
    <property type="match status" value="1"/>
</dbReference>
<evidence type="ECO:0000313" key="7">
    <source>
        <dbReference type="Proteomes" id="UP001341840"/>
    </source>
</evidence>
<dbReference type="InterPro" id="IPR036390">
    <property type="entry name" value="WH_DNA-bd_sf"/>
</dbReference>
<dbReference type="PANTHER" id="PTHR11017:SF587">
    <property type="entry name" value="NB-ARC DOMAIN PROTEIN"/>
    <property type="match status" value="1"/>
</dbReference>
<dbReference type="Pfam" id="PF00931">
    <property type="entry name" value="NB-ARC"/>
    <property type="match status" value="1"/>
</dbReference>
<sequence>MANSVEELETASETISNSNRNRSSSSYDVFLSFRGEDTRCAFTGYLYDALCRKGIKTFIDSEDLRVGETTRPQLFRAIEESKVSIVVFSENYADSTWCLDELAKIFECQKEKGQPVFPIFYKIEPTDVRHQRNSYKLAMDAHENKCGSSSEKVKRWKEALRGVSNIAGYHLKEGFEFKFIQDIVCKVATIISPKQIPEEENVVGLQFRVAELKSILDIESNMNTFMLGIIGTGGIGKTTLATALYNSICNEFEGACFVSNVRKTSNQDKGKIWLQKKILSDILGVQKIKLDCTEKGIHTIKVSLKSKRVLIVLDDVDKIEQLKELAGGCDWFGLGSRIIITTRDKHLLVAHQIKRIYEMEMMNARESLELFCQNAFKMSSPARNYQELSNRAISYAKGLPLALKVIGSELIDKDLHFWESSLDKYEKNLHGDIQNILRVSYDSLECNQKEIFLDIACFFNGNRLKYVKRILDGCDFYTDSDIETLVDKSLITIEDGYLRMHDLIQDMGREIVKQEAPKEPGERSRLWLCEDVLEVLTENKGNNKTEGMKLDCYEEVKCSDNTMEMMKKLRVLIVSNGSFSSKHIRLPNTLRLVDWKGYPSTSFPPGGFNPRKIAAINLTCSSLVLKRSYQTFDQLTYMNFSYCQSITSFPNVSGAPNLRDLVLDGCKRLVEIHYSVGFLSKLVYLSAAGCTQLESFLPEIFLPSLEYLSLDFCTRLKHLPRVTGKMEKLSKISIKRTAVRELPLSFRHFGLQYLDMTNCEHLEYVFPRWFPKLKTLKIGGCSQFRKSLNLLPSEKYPLMSLHLKSASLWDDDLPIIFRVFPDLRDLIVPFNCFQSIPLNIKDLISLTSLDVSSCLKLRDIPPLPSSIQKVDARHCNYLTPDSSYMLWSQISKEIKGLQIVMPKTQIPEWLDYCDSGGIPFLWARGRFPVMALVLEFGEMVYQDITLHLFIDDEHIYSHRPQTQRHSFALAEDHVLLCDLRLLFSDEEWKRLDARIGHNKDWKAVQVKCEAGLALRQWGVHVYKNETNMDDIQFMCPYYYHEEQQESSLEAEMEEETVAAVSSREEELSCSEFAPNDDSYHDNDHNGSVVFCSNQPLFIQMPRDVRSLAALKNFIAHAIGVQDTKRVTKIYYRYPMEVDGNFQFKSEPPQGTLPEEFESHEGSVAGDPMTEPFHLDPDQDDGRDEDEEELNSFRISQVSLAQPAISQPYEYPDHFSTLNLDAMNSDVCLGQGGPDDDPAAEFEVGQQFENKEKVLMAVKTYSIRRAVQFKILESDQFKVCCAVL</sequence>
<dbReference type="Pfam" id="PF23282">
    <property type="entry name" value="WHD_ROQ1"/>
    <property type="match status" value="1"/>
</dbReference>
<dbReference type="Gene3D" id="3.80.10.10">
    <property type="entry name" value="Ribonuclease Inhibitor"/>
    <property type="match status" value="2"/>
</dbReference>
<dbReference type="SUPFAM" id="SSF52058">
    <property type="entry name" value="L domain-like"/>
    <property type="match status" value="1"/>
</dbReference>
<evidence type="ECO:0000256" key="4">
    <source>
        <dbReference type="SAM" id="MobiDB-lite"/>
    </source>
</evidence>
<dbReference type="InterPro" id="IPR027417">
    <property type="entry name" value="P-loop_NTPase"/>
</dbReference>
<dbReference type="Gene3D" id="3.40.50.300">
    <property type="entry name" value="P-loop containing nucleotide triphosphate hydrolases"/>
    <property type="match status" value="1"/>
</dbReference>
<dbReference type="InterPro" id="IPR032675">
    <property type="entry name" value="LRR_dom_sf"/>
</dbReference>
<dbReference type="InterPro" id="IPR058546">
    <property type="entry name" value="RPS4B/Roq1-like_LRR"/>
</dbReference>
<name>A0ABU6ZPS5_9FABA</name>
<comment type="caution">
    <text evidence="6">The sequence shown here is derived from an EMBL/GenBank/DDBJ whole genome shotgun (WGS) entry which is preliminary data.</text>
</comment>
<dbReference type="PROSITE" id="PS50104">
    <property type="entry name" value="TIR"/>
    <property type="match status" value="1"/>
</dbReference>
<dbReference type="Proteomes" id="UP001341840">
    <property type="component" value="Unassembled WGS sequence"/>
</dbReference>
<feature type="region of interest" description="Disordered" evidence="4">
    <location>
        <begin position="1146"/>
        <end position="1187"/>
    </location>
</feature>
<gene>
    <name evidence="6" type="ORF">PIB30_079311</name>
</gene>
<dbReference type="InterPro" id="IPR042197">
    <property type="entry name" value="Apaf_helical"/>
</dbReference>
<dbReference type="Pfam" id="PF23286">
    <property type="entry name" value="LRR_13"/>
    <property type="match status" value="1"/>
</dbReference>
<feature type="compositionally biased region" description="Acidic residues" evidence="4">
    <location>
        <begin position="1177"/>
        <end position="1187"/>
    </location>
</feature>
<keyword evidence="3" id="KW-0611">Plant defense</keyword>
<dbReference type="Gene3D" id="1.10.8.430">
    <property type="entry name" value="Helical domain of apoptotic protease-activating factors"/>
    <property type="match status" value="1"/>
</dbReference>
<keyword evidence="7" id="KW-1185">Reference proteome</keyword>
<evidence type="ECO:0000259" key="5">
    <source>
        <dbReference type="PROSITE" id="PS50104"/>
    </source>
</evidence>